<keyword evidence="5" id="KW-0479">Metal-binding</keyword>
<dbReference type="GO" id="GO:0031419">
    <property type="term" value="F:cobalamin binding"/>
    <property type="evidence" value="ECO:0007669"/>
    <property type="project" value="InterPro"/>
</dbReference>
<comment type="cofactor">
    <cofactor evidence="1">
        <name>[4Fe-4S] cluster</name>
        <dbReference type="ChEBI" id="CHEBI:49883"/>
    </cofactor>
</comment>
<dbReference type="PANTHER" id="PTHR43409:SF7">
    <property type="entry name" value="BLL1977 PROTEIN"/>
    <property type="match status" value="1"/>
</dbReference>
<feature type="transmembrane region" description="Helical" evidence="8">
    <location>
        <begin position="435"/>
        <end position="452"/>
    </location>
</feature>
<dbReference type="SMART" id="SM00729">
    <property type="entry name" value="Elp3"/>
    <property type="match status" value="1"/>
</dbReference>
<dbReference type="InterPro" id="IPR023404">
    <property type="entry name" value="rSAM_horseshoe"/>
</dbReference>
<dbReference type="InterPro" id="IPR051198">
    <property type="entry name" value="BchE-like"/>
</dbReference>
<dbReference type="InterPro" id="IPR006638">
    <property type="entry name" value="Elp3/MiaA/NifB-like_rSAM"/>
</dbReference>
<dbReference type="CDD" id="cd01335">
    <property type="entry name" value="Radical_SAM"/>
    <property type="match status" value="1"/>
</dbReference>
<evidence type="ECO:0000259" key="10">
    <source>
        <dbReference type="PROSITE" id="PS51918"/>
    </source>
</evidence>
<sequence>MRILLIRPPRPPKAITIGEFMFCEPLGLEAVYGVLREKHQVTILDMMAEQVNIEQYLREQQPKAVGITALCIDVNNVLELARVVKAIDATIPVVVGGTQAQVIPHAFADPAIDYVMHQTTKAGLHGLFEALALAASNKAQTNNTEKIPGVLAVREGIPENIRLQKNEYLVPDRSSCQQYRSQYSYFGYKPCALLQTSQGCSTCCTFCLRWRIEGAKEAHQDMEVIFRQIREIGEPSIMIIDNDFLFSGERLEQLCDFLDREKISKTFLCYGSVQSVLHNRKSVRRFAKYGLKAVLVGYESFNPSELARYQKKATVEDNLEVAGLLRQWGVDAWASFIFHPDWDHADFKAFRRYIRELRPEISSLSPLTPFPGLPAFQEFEDRLLFDVTDYEQWSFGNISIRPSKMSLRAYYAEVLLTNLQVNFFMNNALYLVRRFGFLTLFRLTAGGFRLMLRYLAAMWRNRELS</sequence>
<dbReference type="GO" id="GO:0005829">
    <property type="term" value="C:cytosol"/>
    <property type="evidence" value="ECO:0007669"/>
    <property type="project" value="TreeGrafter"/>
</dbReference>
<dbReference type="InterPro" id="IPR006158">
    <property type="entry name" value="Cobalamin-bd"/>
</dbReference>
<dbReference type="SFLD" id="SFLDG01082">
    <property type="entry name" value="B12-binding_domain_containing"/>
    <property type="match status" value="1"/>
</dbReference>
<keyword evidence="3" id="KW-0808">Transferase</keyword>
<dbReference type="Gene3D" id="3.40.50.280">
    <property type="entry name" value="Cobalamin-binding domain"/>
    <property type="match status" value="1"/>
</dbReference>
<keyword evidence="2" id="KW-0489">Methyltransferase</keyword>
<dbReference type="SFLD" id="SFLDS00029">
    <property type="entry name" value="Radical_SAM"/>
    <property type="match status" value="1"/>
</dbReference>
<evidence type="ECO:0000313" key="11">
    <source>
        <dbReference type="EMBL" id="RWX47382.1"/>
    </source>
</evidence>
<reference evidence="11 12" key="1">
    <citation type="submission" date="2017-01" db="EMBL/GenBank/DDBJ databases">
        <title>The cable genome- insights into the physiology and evolution of filamentous bacteria capable of sulfide oxidation via long distance electron transfer.</title>
        <authorList>
            <person name="Schreiber L."/>
            <person name="Bjerg J.T."/>
            <person name="Boggild A."/>
            <person name="Van De Vossenberg J."/>
            <person name="Meysman F."/>
            <person name="Nielsen L.P."/>
            <person name="Schramm A."/>
            <person name="Kjeldsen K.U."/>
        </authorList>
    </citation>
    <scope>NUCLEOTIDE SEQUENCE [LARGE SCALE GENOMIC DNA]</scope>
    <source>
        <strain evidence="11">MCF</strain>
    </source>
</reference>
<dbReference type="AlphaFoldDB" id="A0A444J2Y3"/>
<evidence type="ECO:0000256" key="6">
    <source>
        <dbReference type="ARBA" id="ARBA00023004"/>
    </source>
</evidence>
<protein>
    <submittedName>
        <fullName evidence="11">Radical SAM superfamily enzyme YgiQ, UPF0313 family</fullName>
    </submittedName>
</protein>
<keyword evidence="6" id="KW-0408">Iron</keyword>
<evidence type="ECO:0000256" key="3">
    <source>
        <dbReference type="ARBA" id="ARBA00022679"/>
    </source>
</evidence>
<dbReference type="Pfam" id="PF02310">
    <property type="entry name" value="B12-binding"/>
    <property type="match status" value="1"/>
</dbReference>
<dbReference type="InterPro" id="IPR007197">
    <property type="entry name" value="rSAM"/>
</dbReference>
<dbReference type="Proteomes" id="UP000287853">
    <property type="component" value="Unassembled WGS sequence"/>
</dbReference>
<dbReference type="Pfam" id="PF04055">
    <property type="entry name" value="Radical_SAM"/>
    <property type="match status" value="1"/>
</dbReference>
<dbReference type="GO" id="GO:0046872">
    <property type="term" value="F:metal ion binding"/>
    <property type="evidence" value="ECO:0007669"/>
    <property type="project" value="UniProtKB-KW"/>
</dbReference>
<evidence type="ECO:0000256" key="1">
    <source>
        <dbReference type="ARBA" id="ARBA00001966"/>
    </source>
</evidence>
<keyword evidence="4" id="KW-0949">S-adenosyl-L-methionine</keyword>
<gene>
    <name evidence="11" type="ORF">H206_00999</name>
</gene>
<feature type="domain" description="Radical SAM core" evidence="10">
    <location>
        <begin position="186"/>
        <end position="401"/>
    </location>
</feature>
<keyword evidence="7" id="KW-0411">Iron-sulfur</keyword>
<keyword evidence="12" id="KW-1185">Reference proteome</keyword>
<dbReference type="SUPFAM" id="SSF102114">
    <property type="entry name" value="Radical SAM enzymes"/>
    <property type="match status" value="1"/>
</dbReference>
<dbReference type="InterPro" id="IPR036724">
    <property type="entry name" value="Cobalamin-bd_sf"/>
</dbReference>
<dbReference type="Gene3D" id="3.80.30.20">
    <property type="entry name" value="tm_1862 like domain"/>
    <property type="match status" value="1"/>
</dbReference>
<dbReference type="SUPFAM" id="SSF52242">
    <property type="entry name" value="Cobalamin (vitamin B12)-binding domain"/>
    <property type="match status" value="1"/>
</dbReference>
<dbReference type="GO" id="GO:0051539">
    <property type="term" value="F:4 iron, 4 sulfur cluster binding"/>
    <property type="evidence" value="ECO:0007669"/>
    <property type="project" value="UniProtKB-KW"/>
</dbReference>
<dbReference type="InterPro" id="IPR034466">
    <property type="entry name" value="Methyltransferase_Class_B"/>
</dbReference>
<keyword evidence="8" id="KW-0812">Transmembrane</keyword>
<evidence type="ECO:0000313" key="12">
    <source>
        <dbReference type="Proteomes" id="UP000287853"/>
    </source>
</evidence>
<dbReference type="PANTHER" id="PTHR43409">
    <property type="entry name" value="ANAEROBIC MAGNESIUM-PROTOPORPHYRIN IX MONOMETHYL ESTER CYCLASE-RELATED"/>
    <property type="match status" value="1"/>
</dbReference>
<evidence type="ECO:0000256" key="4">
    <source>
        <dbReference type="ARBA" id="ARBA00022691"/>
    </source>
</evidence>
<dbReference type="GO" id="GO:0003824">
    <property type="term" value="F:catalytic activity"/>
    <property type="evidence" value="ECO:0007669"/>
    <property type="project" value="InterPro"/>
</dbReference>
<dbReference type="PROSITE" id="PS51918">
    <property type="entry name" value="RADICAL_SAM"/>
    <property type="match status" value="1"/>
</dbReference>
<evidence type="ECO:0000256" key="8">
    <source>
        <dbReference type="SAM" id="Phobius"/>
    </source>
</evidence>
<keyword evidence="8" id="KW-0472">Membrane</keyword>
<organism evidence="11 12">
    <name type="scientific">Candidatus Electrothrix aarhusensis</name>
    <dbReference type="NCBI Taxonomy" id="1859131"/>
    <lineage>
        <taxon>Bacteria</taxon>
        <taxon>Pseudomonadati</taxon>
        <taxon>Thermodesulfobacteriota</taxon>
        <taxon>Desulfobulbia</taxon>
        <taxon>Desulfobulbales</taxon>
        <taxon>Desulfobulbaceae</taxon>
        <taxon>Candidatus Electrothrix</taxon>
    </lineage>
</organism>
<dbReference type="PROSITE" id="PS51332">
    <property type="entry name" value="B12_BINDING"/>
    <property type="match status" value="1"/>
</dbReference>
<dbReference type="SFLD" id="SFLDG01123">
    <property type="entry name" value="methyltransferase_(Class_B)"/>
    <property type="match status" value="1"/>
</dbReference>
<evidence type="ECO:0000256" key="7">
    <source>
        <dbReference type="ARBA" id="ARBA00023014"/>
    </source>
</evidence>
<evidence type="ECO:0000256" key="2">
    <source>
        <dbReference type="ARBA" id="ARBA00022603"/>
    </source>
</evidence>
<evidence type="ECO:0000256" key="5">
    <source>
        <dbReference type="ARBA" id="ARBA00022723"/>
    </source>
</evidence>
<dbReference type="InterPro" id="IPR058240">
    <property type="entry name" value="rSAM_sf"/>
</dbReference>
<feature type="domain" description="B12-binding" evidence="9">
    <location>
        <begin position="9"/>
        <end position="138"/>
    </location>
</feature>
<proteinExistence type="predicted"/>
<keyword evidence="8" id="KW-1133">Transmembrane helix</keyword>
<name>A0A444J2Y3_9BACT</name>
<accession>A0A444J2Y3</accession>
<evidence type="ECO:0000259" key="9">
    <source>
        <dbReference type="PROSITE" id="PS51332"/>
    </source>
</evidence>
<dbReference type="EMBL" id="MTKO01000034">
    <property type="protein sequence ID" value="RWX47382.1"/>
    <property type="molecule type" value="Genomic_DNA"/>
</dbReference>
<comment type="caution">
    <text evidence="11">The sequence shown here is derived from an EMBL/GenBank/DDBJ whole genome shotgun (WGS) entry which is preliminary data.</text>
</comment>